<dbReference type="InterPro" id="IPR006056">
    <property type="entry name" value="RidA"/>
</dbReference>
<dbReference type="CDD" id="cd00448">
    <property type="entry name" value="YjgF_YER057c_UK114_family"/>
    <property type="match status" value="1"/>
</dbReference>
<dbReference type="eggNOG" id="COG0251">
    <property type="taxonomic scope" value="Bacteria"/>
</dbReference>
<dbReference type="SUPFAM" id="SSF55298">
    <property type="entry name" value="YjgF-like"/>
    <property type="match status" value="1"/>
</dbReference>
<dbReference type="KEGG" id="aco:Amico_0523"/>
<evidence type="ECO:0000313" key="2">
    <source>
        <dbReference type="EMBL" id="ADE56660.1"/>
    </source>
</evidence>
<dbReference type="Proteomes" id="UP000002366">
    <property type="component" value="Chromosome"/>
</dbReference>
<comment type="similarity">
    <text evidence="1">Belongs to the RutC family.</text>
</comment>
<dbReference type="HOGENOM" id="CLU_100715_7_3_0"/>
<reference evidence="2 3" key="1">
    <citation type="journal article" date="2010" name="Stand. Genomic Sci.">
        <title>Complete genome sequence of Aminobacterium colombiense type strain (ALA-1).</title>
        <authorList>
            <person name="Chertkov O."/>
            <person name="Sikorski J."/>
            <person name="Brambilla E."/>
            <person name="Lapidus A."/>
            <person name="Copeland A."/>
            <person name="Glavina Del Rio T."/>
            <person name="Nolan M."/>
            <person name="Lucas S."/>
            <person name="Tice H."/>
            <person name="Cheng J.F."/>
            <person name="Han C."/>
            <person name="Detter J.C."/>
            <person name="Bruce D."/>
            <person name="Tapia R."/>
            <person name="Goodwin L."/>
            <person name="Pitluck S."/>
            <person name="Liolios K."/>
            <person name="Ivanova N."/>
            <person name="Mavromatis K."/>
            <person name="Ovchinnikova G."/>
            <person name="Pati A."/>
            <person name="Chen A."/>
            <person name="Palaniappan K."/>
            <person name="Land M."/>
            <person name="Hauser L."/>
            <person name="Chang Y.J."/>
            <person name="Jeffries C.D."/>
            <person name="Spring S."/>
            <person name="Rohde M."/>
            <person name="Goker M."/>
            <person name="Bristow J."/>
            <person name="Eisen J.A."/>
            <person name="Markowitz V."/>
            <person name="Hugenholtz P."/>
            <person name="Kyrpides N.C."/>
            <person name="Klenk H.P."/>
        </authorList>
    </citation>
    <scope>NUCLEOTIDE SEQUENCE [LARGE SCALE GENOMIC DNA]</scope>
    <source>
        <strain evidence="3">DSM 12261 / ALA-1</strain>
    </source>
</reference>
<dbReference type="NCBIfam" id="TIGR00004">
    <property type="entry name" value="Rid family detoxifying hydrolase"/>
    <property type="match status" value="1"/>
</dbReference>
<dbReference type="GO" id="GO:0005829">
    <property type="term" value="C:cytosol"/>
    <property type="evidence" value="ECO:0007669"/>
    <property type="project" value="TreeGrafter"/>
</dbReference>
<name>D5EDM8_AMICL</name>
<evidence type="ECO:0000256" key="1">
    <source>
        <dbReference type="ARBA" id="ARBA00010552"/>
    </source>
</evidence>
<dbReference type="EMBL" id="CP001997">
    <property type="protein sequence ID" value="ADE56660.1"/>
    <property type="molecule type" value="Genomic_DNA"/>
</dbReference>
<protein>
    <submittedName>
        <fullName evidence="2">Endoribonuclease L-PSP</fullName>
    </submittedName>
</protein>
<proteinExistence type="inferred from homology"/>
<organism evidence="2 3">
    <name type="scientific">Aminobacterium colombiense (strain DSM 12261 / ALA-1)</name>
    <dbReference type="NCBI Taxonomy" id="572547"/>
    <lineage>
        <taxon>Bacteria</taxon>
        <taxon>Thermotogati</taxon>
        <taxon>Synergistota</taxon>
        <taxon>Synergistia</taxon>
        <taxon>Synergistales</taxon>
        <taxon>Aminobacteriaceae</taxon>
        <taxon>Aminobacterium</taxon>
    </lineage>
</organism>
<dbReference type="InterPro" id="IPR006175">
    <property type="entry name" value="YjgF/YER057c/UK114"/>
</dbReference>
<sequence length="132" mass="14590">MRPVRLHAPDAPAPKGFYSPAVRIGNLIFTAGQLPLDPKTGECLRGSVEEQTDLVIRNIKALLETNGSSLEHVVKSTIFIRSTDQWDAVNKVYSRYFENTTPPARGIYCGLDINYGLDIEMEVVAAIAEPEE</sequence>
<accession>D5EDM8</accession>
<dbReference type="PANTHER" id="PTHR11803:SF39">
    <property type="entry name" value="2-IMINOBUTANOATE_2-IMINOPROPANOATE DEAMINASE"/>
    <property type="match status" value="1"/>
</dbReference>
<keyword evidence="3" id="KW-1185">Reference proteome</keyword>
<dbReference type="STRING" id="572547.Amico_0523"/>
<dbReference type="Gene3D" id="3.30.1330.40">
    <property type="entry name" value="RutC-like"/>
    <property type="match status" value="1"/>
</dbReference>
<dbReference type="InterPro" id="IPR035959">
    <property type="entry name" value="RutC-like_sf"/>
</dbReference>
<dbReference type="GO" id="GO:0019239">
    <property type="term" value="F:deaminase activity"/>
    <property type="evidence" value="ECO:0007669"/>
    <property type="project" value="TreeGrafter"/>
</dbReference>
<dbReference type="PANTHER" id="PTHR11803">
    <property type="entry name" value="2-IMINOBUTANOATE/2-IMINOPROPANOATE DEAMINASE RIDA"/>
    <property type="match status" value="1"/>
</dbReference>
<gene>
    <name evidence="2" type="ordered locus">Amico_0523</name>
</gene>
<dbReference type="AlphaFoldDB" id="D5EDM8"/>
<dbReference type="Pfam" id="PF01042">
    <property type="entry name" value="Ribonuc_L-PSP"/>
    <property type="match status" value="1"/>
</dbReference>
<dbReference type="RefSeq" id="WP_013047926.1">
    <property type="nucleotide sequence ID" value="NC_014011.1"/>
</dbReference>
<dbReference type="FunFam" id="3.30.1330.40:FF:000001">
    <property type="entry name" value="L-PSP family endoribonuclease"/>
    <property type="match status" value="1"/>
</dbReference>
<dbReference type="OrthoDB" id="9803101at2"/>
<evidence type="ECO:0000313" key="3">
    <source>
        <dbReference type="Proteomes" id="UP000002366"/>
    </source>
</evidence>